<name>A0ABU3VDZ7_9RHOB</name>
<keyword evidence="5" id="KW-1185">Reference proteome</keyword>
<proteinExistence type="inferred from homology"/>
<dbReference type="SUPFAM" id="SSF55031">
    <property type="entry name" value="Bacterial exopeptidase dimerisation domain"/>
    <property type="match status" value="1"/>
</dbReference>
<dbReference type="Pfam" id="PF01546">
    <property type="entry name" value="Peptidase_M20"/>
    <property type="match status" value="1"/>
</dbReference>
<dbReference type="PIRSF" id="PIRSF001235">
    <property type="entry name" value="Amidase_carbamoylase"/>
    <property type="match status" value="1"/>
</dbReference>
<dbReference type="RefSeq" id="WP_316776102.1">
    <property type="nucleotide sequence ID" value="NZ_JASMWN010000007.1"/>
</dbReference>
<dbReference type="Pfam" id="PF07687">
    <property type="entry name" value="M20_dimer"/>
    <property type="match status" value="1"/>
</dbReference>
<evidence type="ECO:0000256" key="2">
    <source>
        <dbReference type="ARBA" id="ARBA00022801"/>
    </source>
</evidence>
<evidence type="ECO:0000313" key="5">
    <source>
        <dbReference type="Proteomes" id="UP001255416"/>
    </source>
</evidence>
<dbReference type="InterPro" id="IPR036264">
    <property type="entry name" value="Bact_exopeptidase_dim_dom"/>
</dbReference>
<dbReference type="GO" id="GO:0016787">
    <property type="term" value="F:hydrolase activity"/>
    <property type="evidence" value="ECO:0007669"/>
    <property type="project" value="UniProtKB-KW"/>
</dbReference>
<keyword evidence="2 4" id="KW-0378">Hydrolase</keyword>
<dbReference type="SUPFAM" id="SSF53187">
    <property type="entry name" value="Zn-dependent exopeptidases"/>
    <property type="match status" value="1"/>
</dbReference>
<feature type="domain" description="Peptidase M20 dimerisation" evidence="3">
    <location>
        <begin position="213"/>
        <end position="316"/>
    </location>
</feature>
<sequence length="414" mass="44279">MNRQNAIKVNAERLWARHMELARIGALGETGSCRLSLSDEDAEARDLFAGWCRAAGLTLHSDRAGNMFAVRPGRDPKRSIVAAGSHLDTQPHGGRFDGISGVLAALEVVEALNDASVETEAPLAVVNWTNEEGVRFAPGLLGSNWYIGAIDDAVLDDIRASDGARFADEVERIGWRGATRPEDLPLDSFFELHIEQGPILEAAAVQVGVVTSVQGLCWLDVKVTGMDGHAGTTPLDGRQDALLAAAAMLLRINEAGRAEGDEARVSVGRFIPETDGPSTIVGALDFVVDIRHPDEAVLKRLESRCFALCDETARSYHCRAEASRRVAIPPRKFDADCIAAVQGAADDLGYSNQQIASGALHDASNIAARVPTTMIFVPCRDGISHNVAEYATPEDLSAGCDVLLHAMLSRAGRV</sequence>
<dbReference type="NCBIfam" id="NF006769">
    <property type="entry name" value="PRK09290.1-3"/>
    <property type="match status" value="1"/>
</dbReference>
<dbReference type="InterPro" id="IPR002933">
    <property type="entry name" value="Peptidase_M20"/>
</dbReference>
<evidence type="ECO:0000259" key="3">
    <source>
        <dbReference type="Pfam" id="PF07687"/>
    </source>
</evidence>
<dbReference type="EMBL" id="JASMWN010000007">
    <property type="protein sequence ID" value="MDU9004407.1"/>
    <property type="molecule type" value="Genomic_DNA"/>
</dbReference>
<reference evidence="5" key="1">
    <citation type="submission" date="2023-05" db="EMBL/GenBank/DDBJ databases">
        <title>Sedimentitalea sp. nov. JM2-8.</title>
        <authorList>
            <person name="Huang J."/>
        </authorList>
    </citation>
    <scope>NUCLEOTIDE SEQUENCE [LARGE SCALE GENOMIC DNA]</scope>
    <source>
        <strain evidence="5">KHS03</strain>
    </source>
</reference>
<dbReference type="PANTHER" id="PTHR32494:SF5">
    <property type="entry name" value="ALLANTOATE AMIDOHYDROLASE"/>
    <property type="match status" value="1"/>
</dbReference>
<dbReference type="NCBIfam" id="TIGR01879">
    <property type="entry name" value="hydantase"/>
    <property type="match status" value="1"/>
</dbReference>
<accession>A0ABU3VDZ7</accession>
<dbReference type="InterPro" id="IPR010158">
    <property type="entry name" value="Amidase_Cbmase"/>
</dbReference>
<comment type="caution">
    <text evidence="4">The sequence shown here is derived from an EMBL/GenBank/DDBJ whole genome shotgun (WGS) entry which is preliminary data.</text>
</comment>
<dbReference type="Gene3D" id="3.40.630.10">
    <property type="entry name" value="Zn peptidases"/>
    <property type="match status" value="1"/>
</dbReference>
<evidence type="ECO:0000256" key="1">
    <source>
        <dbReference type="ARBA" id="ARBA00006153"/>
    </source>
</evidence>
<dbReference type="CDD" id="cd03884">
    <property type="entry name" value="M20_bAS"/>
    <property type="match status" value="1"/>
</dbReference>
<dbReference type="PANTHER" id="PTHR32494">
    <property type="entry name" value="ALLANTOATE DEIMINASE-RELATED"/>
    <property type="match status" value="1"/>
</dbReference>
<dbReference type="Proteomes" id="UP001255416">
    <property type="component" value="Unassembled WGS sequence"/>
</dbReference>
<gene>
    <name evidence="4" type="ORF">QO231_11150</name>
</gene>
<organism evidence="4 5">
    <name type="scientific">Sedimentitalea todarodis</name>
    <dbReference type="NCBI Taxonomy" id="1631240"/>
    <lineage>
        <taxon>Bacteria</taxon>
        <taxon>Pseudomonadati</taxon>
        <taxon>Pseudomonadota</taxon>
        <taxon>Alphaproteobacteria</taxon>
        <taxon>Rhodobacterales</taxon>
        <taxon>Paracoccaceae</taxon>
        <taxon>Sedimentitalea</taxon>
    </lineage>
</organism>
<comment type="similarity">
    <text evidence="1">Belongs to the peptidase M20 family.</text>
</comment>
<evidence type="ECO:0000313" key="4">
    <source>
        <dbReference type="EMBL" id="MDU9004407.1"/>
    </source>
</evidence>
<dbReference type="Gene3D" id="3.30.70.360">
    <property type="match status" value="1"/>
</dbReference>
<dbReference type="InterPro" id="IPR011650">
    <property type="entry name" value="Peptidase_M20_dimer"/>
</dbReference>
<protein>
    <submittedName>
        <fullName evidence="4">Zn-dependent hydrolase</fullName>
    </submittedName>
</protein>